<keyword evidence="5 6" id="KW-0472">Membrane</keyword>
<name>A0ABU3NVL5_9FIRM</name>
<keyword evidence="4 6" id="KW-1133">Transmembrane helix</keyword>
<evidence type="ECO:0000256" key="1">
    <source>
        <dbReference type="ARBA" id="ARBA00004651"/>
    </source>
</evidence>
<dbReference type="Gene3D" id="1.20.950.20">
    <property type="entry name" value="Transmembrane di-heme cytochromes, Chain C"/>
    <property type="match status" value="1"/>
</dbReference>
<accession>A0ABU3NVL5</accession>
<gene>
    <name evidence="8" type="ORF">Q4T40_01225</name>
</gene>
<feature type="transmembrane region" description="Helical" evidence="6">
    <location>
        <begin position="19"/>
        <end position="40"/>
    </location>
</feature>
<organism evidence="8 9">
    <name type="scientific">Anaeroselena agilis</name>
    <dbReference type="NCBI Taxonomy" id="3063788"/>
    <lineage>
        <taxon>Bacteria</taxon>
        <taxon>Bacillati</taxon>
        <taxon>Bacillota</taxon>
        <taxon>Negativicutes</taxon>
        <taxon>Acetonemataceae</taxon>
        <taxon>Anaeroselena</taxon>
    </lineage>
</organism>
<feature type="transmembrane region" description="Helical" evidence="6">
    <location>
        <begin position="160"/>
        <end position="183"/>
    </location>
</feature>
<feature type="transmembrane region" description="Helical" evidence="6">
    <location>
        <begin position="125"/>
        <end position="148"/>
    </location>
</feature>
<proteinExistence type="predicted"/>
<dbReference type="InterPro" id="IPR051817">
    <property type="entry name" value="FDH_cytochrome_b556_subunit"/>
</dbReference>
<dbReference type="PANTHER" id="PTHR30074">
    <property type="entry name" value="FORMATE DEHYDROGENASE, NITRATE-INDUCIBLE, CYTOCHROME B556 FDN SUBUNIT"/>
    <property type="match status" value="1"/>
</dbReference>
<comment type="subcellular location">
    <subcellularLocation>
        <location evidence="1">Cell membrane</location>
        <topology evidence="1">Multi-pass membrane protein</topology>
    </subcellularLocation>
</comment>
<keyword evidence="9" id="KW-1185">Reference proteome</keyword>
<keyword evidence="2" id="KW-1003">Cell membrane</keyword>
<dbReference type="RefSeq" id="WP_413778438.1">
    <property type="nucleotide sequence ID" value="NZ_JAUOZS010000001.1"/>
</dbReference>
<evidence type="ECO:0000256" key="2">
    <source>
        <dbReference type="ARBA" id="ARBA00022475"/>
    </source>
</evidence>
<keyword evidence="3 6" id="KW-0812">Transmembrane</keyword>
<evidence type="ECO:0000256" key="4">
    <source>
        <dbReference type="ARBA" id="ARBA00022989"/>
    </source>
</evidence>
<dbReference type="InterPro" id="IPR016174">
    <property type="entry name" value="Di-haem_cyt_TM"/>
</dbReference>
<evidence type="ECO:0000259" key="7">
    <source>
        <dbReference type="Pfam" id="PF01292"/>
    </source>
</evidence>
<reference evidence="8 9" key="1">
    <citation type="submission" date="2023-07" db="EMBL/GenBank/DDBJ databases">
        <title>The novel representative of Negativicutes class, Anaeroselena agilis gen. nov. sp. nov.</title>
        <authorList>
            <person name="Prokofeva M.I."/>
            <person name="Elcheninov A.G."/>
            <person name="Klyukina A."/>
            <person name="Kublanov I.V."/>
            <person name="Frolov E.N."/>
            <person name="Podosokorskaya O.A."/>
        </authorList>
    </citation>
    <scope>NUCLEOTIDE SEQUENCE [LARGE SCALE GENOMIC DNA]</scope>
    <source>
        <strain evidence="8 9">4137-cl</strain>
    </source>
</reference>
<evidence type="ECO:0000256" key="5">
    <source>
        <dbReference type="ARBA" id="ARBA00023136"/>
    </source>
</evidence>
<dbReference type="SUPFAM" id="SSF81342">
    <property type="entry name" value="Transmembrane di-heme cytochromes"/>
    <property type="match status" value="1"/>
</dbReference>
<dbReference type="Pfam" id="PF01292">
    <property type="entry name" value="Ni_hydr_CYTB"/>
    <property type="match status" value="1"/>
</dbReference>
<protein>
    <submittedName>
        <fullName evidence="8">Cytochrome b/b6 domain-containing protein</fullName>
    </submittedName>
</protein>
<dbReference type="InterPro" id="IPR011577">
    <property type="entry name" value="Cyt_b561_bac/Ni-Hgenase"/>
</dbReference>
<sequence length="231" mass="25765">MDHHDDGQRVLKHPLCSRLFHWGLILGFLPAALTGFVIWYKPGSEDFVNLAMKIHIAGAAVLTVSCVLYALLCLDRIAGFIRRNFSWDDRDVGWLLVGGGYPQKMLLGKKILVPPMGKVNSGQKIFGLCLLFLGPVLIVTGWILYAFIPLAPKELIRITNTVHLVLGLYMGLFLFVHMFLGVYNWGEFKAMFGDGTQPLAEAADHNPLWVDKDIEPVAGRGTEKNSYVQRA</sequence>
<evidence type="ECO:0000313" key="8">
    <source>
        <dbReference type="EMBL" id="MDT8899871.1"/>
    </source>
</evidence>
<feature type="transmembrane region" description="Helical" evidence="6">
    <location>
        <begin position="52"/>
        <end position="74"/>
    </location>
</feature>
<evidence type="ECO:0000256" key="3">
    <source>
        <dbReference type="ARBA" id="ARBA00022692"/>
    </source>
</evidence>
<dbReference type="EMBL" id="JAUOZS010000001">
    <property type="protein sequence ID" value="MDT8899871.1"/>
    <property type="molecule type" value="Genomic_DNA"/>
</dbReference>
<comment type="caution">
    <text evidence="8">The sequence shown here is derived from an EMBL/GenBank/DDBJ whole genome shotgun (WGS) entry which is preliminary data.</text>
</comment>
<evidence type="ECO:0000256" key="6">
    <source>
        <dbReference type="SAM" id="Phobius"/>
    </source>
</evidence>
<dbReference type="PANTHER" id="PTHR30074:SF5">
    <property type="entry name" value="FORMATE DEHYDROGENASE, NITRATE-INDUCIBLE, CYTOCHROME B556(FDN) SUBUNIT"/>
    <property type="match status" value="1"/>
</dbReference>
<feature type="domain" description="Cytochrome b561 bacterial/Ni-hydrogenase" evidence="7">
    <location>
        <begin position="13"/>
        <end position="193"/>
    </location>
</feature>
<evidence type="ECO:0000313" key="9">
    <source>
        <dbReference type="Proteomes" id="UP001254848"/>
    </source>
</evidence>
<dbReference type="Proteomes" id="UP001254848">
    <property type="component" value="Unassembled WGS sequence"/>
</dbReference>